<organism evidence="2">
    <name type="scientific">Caldiarchaeum subterraneum</name>
    <dbReference type="NCBI Taxonomy" id="311458"/>
    <lineage>
        <taxon>Archaea</taxon>
        <taxon>Nitrososphaerota</taxon>
        <taxon>Candidatus Caldarchaeales</taxon>
        <taxon>Candidatus Caldarchaeaceae</taxon>
        <taxon>Candidatus Caldarchaeum</taxon>
    </lineage>
</organism>
<reference evidence="2" key="1">
    <citation type="journal article" date="2020" name="mSystems">
        <title>Genome- and Community-Level Interaction Insights into Carbon Utilization and Element Cycling Functions of Hydrothermarchaeota in Hydrothermal Sediment.</title>
        <authorList>
            <person name="Zhou Z."/>
            <person name="Liu Y."/>
            <person name="Xu W."/>
            <person name="Pan J."/>
            <person name="Luo Z.H."/>
            <person name="Li M."/>
        </authorList>
    </citation>
    <scope>NUCLEOTIDE SEQUENCE [LARGE SCALE GENOMIC DNA]</scope>
    <source>
        <strain evidence="2">SpSt-1074</strain>
    </source>
</reference>
<evidence type="ECO:0000256" key="1">
    <source>
        <dbReference type="SAM" id="Phobius"/>
    </source>
</evidence>
<evidence type="ECO:0008006" key="3">
    <source>
        <dbReference type="Google" id="ProtNLM"/>
    </source>
</evidence>
<evidence type="ECO:0000313" key="2">
    <source>
        <dbReference type="EMBL" id="HHM43762.1"/>
    </source>
</evidence>
<protein>
    <recommendedName>
        <fullName evidence="3">S-layer protein</fullName>
    </recommendedName>
</protein>
<keyword evidence="1" id="KW-0472">Membrane</keyword>
<gene>
    <name evidence="2" type="ORF">ENM31_00495</name>
</gene>
<sequence>MKALVLLLSAMVLASWFSLFEAYGLTIQVVDLSWGSPSNPEKAIPGDSNVELSVVVANIGNKPVCSLEAEILPKLNRSLPIASWETGKPLKAFLQTQLNPGTMGSLVFRVNVLEDVRPGRYEADLRLSFRECTSTSDVLPVAQMVSSIVLQIYPPPSMRIIRTTWLVDGIERSVGPGSGPAVLRIYLEAPVETSVSNVEMRISPPRGFTGKTLYDAYLERIPAGSVFVLEFPLVVSDDVRVGVHSFDAEIMYRNKYGTMVRMVQVFDVEVLGREEIVVESAAQSVAKGSYGVLKLLLKNTGSAPAYNVELVLRPDDFRISVLDDKLSVGILQPGDRREVSVNVFVDRSAETSVYTATAAIEYRDGYANHKSKEFRIAFNLVEEFRRGFKAAASQRYIYAGSSTSVELIVINENSYTVREVRITVSPDTPSVAVVEGETKAVLDSMRAGQSYVMPLKILATSQAGDSVATITALVEYRDQAGVKVAESLAVSLAVRADIDIRFKGVQLSPSRVRAGETVDVAGDVVNEGSNIARAVAVELIGAPPYEALGESRSVVGLVNPSQVSAFTLNFRVQNNAQPGKYNVVVKVSFRNGFGEVFQRETVLEYEVVQGNQLSATTVSQPVQQRFDPILMALVAVVVLALVGLAVLRRRRKQE</sequence>
<feature type="transmembrane region" description="Helical" evidence="1">
    <location>
        <begin position="629"/>
        <end position="647"/>
    </location>
</feature>
<dbReference type="AlphaFoldDB" id="A0A7J3VS95"/>
<proteinExistence type="predicted"/>
<name>A0A7J3VS95_CALS0</name>
<dbReference type="EMBL" id="DRXH01000020">
    <property type="protein sequence ID" value="HHM43762.1"/>
    <property type="molecule type" value="Genomic_DNA"/>
</dbReference>
<keyword evidence="1" id="KW-1133">Transmembrane helix</keyword>
<keyword evidence="1" id="KW-0812">Transmembrane</keyword>
<comment type="caution">
    <text evidence="2">The sequence shown here is derived from an EMBL/GenBank/DDBJ whole genome shotgun (WGS) entry which is preliminary data.</text>
</comment>
<dbReference type="PANTHER" id="PTHR35902:SF3">
    <property type="entry name" value="NPCBM-ASSOCIATED, NEW3 DOMAIN OF ALPHA-GALACTOSIDASE"/>
    <property type="match status" value="1"/>
</dbReference>
<accession>A0A7J3VS95</accession>
<dbReference type="PANTHER" id="PTHR35902">
    <property type="entry name" value="S-LAYER DOMAIN-LIKE PROTEIN-RELATED"/>
    <property type="match status" value="1"/>
</dbReference>